<dbReference type="Pfam" id="PF03432">
    <property type="entry name" value="Relaxase"/>
    <property type="match status" value="1"/>
</dbReference>
<feature type="domain" description="TraI-like middle" evidence="3">
    <location>
        <begin position="177"/>
        <end position="266"/>
    </location>
</feature>
<feature type="domain" description="MobA/VirD2-like nuclease" evidence="2">
    <location>
        <begin position="41"/>
        <end position="159"/>
    </location>
</feature>
<feature type="region of interest" description="Disordered" evidence="1">
    <location>
        <begin position="264"/>
        <end position="290"/>
    </location>
</feature>
<dbReference type="AlphaFoldDB" id="A4TUL1"/>
<evidence type="ECO:0000259" key="3">
    <source>
        <dbReference type="Pfam" id="PF22863"/>
    </source>
</evidence>
<name>A4TUL1_9PROT</name>
<dbReference type="Pfam" id="PF22863">
    <property type="entry name" value="TraI_middle"/>
    <property type="match status" value="1"/>
</dbReference>
<dbReference type="InterPro" id="IPR054462">
    <property type="entry name" value="TraI_M"/>
</dbReference>
<reference evidence="4" key="1">
    <citation type="journal article" date="2007" name="J. Bacteriol.">
        <title>Comparative genome analysis of four magnetotactic bacteria reveals a complex set of group-specific genes implicated in magnetosome biomineralization and function.</title>
        <authorList>
            <person name="Richter M."/>
            <person name="Kube M."/>
            <person name="Bazylinski D.A."/>
            <person name="Lombardot T."/>
            <person name="Gloeckner F.O."/>
            <person name="Reinhardt R."/>
            <person name="Schueler D."/>
        </authorList>
    </citation>
    <scope>NUCLEOTIDE SEQUENCE</scope>
    <source>
        <strain evidence="4">MSR-1</strain>
    </source>
</reference>
<dbReference type="EMBL" id="CU459003">
    <property type="protein sequence ID" value="CAM74318.1"/>
    <property type="molecule type" value="Genomic_DNA"/>
</dbReference>
<dbReference type="NCBIfam" id="NF041893">
    <property type="entry name" value="TraI_MobP_relax"/>
    <property type="match status" value="1"/>
</dbReference>
<dbReference type="InterPro" id="IPR049751">
    <property type="entry name" value="TraI/MobA_relaxases"/>
</dbReference>
<accession>A4TUL1</accession>
<sequence length="590" mass="65360">MIAKRIDRKPEIRDNYADLGRYIAAAKEKGEKLDKFWIVNCDAGADLKDLDTALIEIEATRTLKPGIADKTYHLVVSFHPGEENQLTQDQLQDIESSFAEALGYGDHQRVAGTHINTDNFHMHVAFNKIHPVTGRCHTPRQDFKTLAKIAREMEQKYGLVVDKGMTDAGTERNPVSRKARDYEAKTWQQSFERHVVEHKAEIIKVIDGATTWAEVHEGLAPYGIELKKRGAGLVVAQGDGKGRMKASTLDRSCSLAKLESRLGPYVAPPERNKDNAPPMKKAYQPKPITRHPGQNRLWRAYAQAKKPGFLGRVLHIKNWKDYLLTEAHKDALALAIVLTYKELFHMLDEATTLQRQPYQPPRSMAPTLKTWLSASAWTPPETPWLKRDLHDMDIKADEHGRVIFPFRDEKGHIWAVRAMDGQGRTADLGDMDKNIAHAIDAGGDLAREKAAYGGPVIITADCLSAAILHKDTGAPVIVVPKAGHLPARAADIRQHHPKSRIVIASPTRNLHADQAAAVAAGELVMIDGIQAQAKIVADLASKRPVAVDPVLAKDMGAFVEDALSLEDLQGCKENTGWRITTGKDKDGPIR</sequence>
<gene>
    <name evidence="4" type="ORF">MGR_2934</name>
</gene>
<evidence type="ECO:0000256" key="1">
    <source>
        <dbReference type="SAM" id="MobiDB-lite"/>
    </source>
</evidence>
<evidence type="ECO:0000259" key="2">
    <source>
        <dbReference type="Pfam" id="PF03432"/>
    </source>
</evidence>
<proteinExistence type="predicted"/>
<dbReference type="InterPro" id="IPR005094">
    <property type="entry name" value="Endonuclease_MobA/VirD2"/>
</dbReference>
<organism evidence="4">
    <name type="scientific">Magnetospirillum gryphiswaldense</name>
    <dbReference type="NCBI Taxonomy" id="55518"/>
    <lineage>
        <taxon>Bacteria</taxon>
        <taxon>Pseudomonadati</taxon>
        <taxon>Pseudomonadota</taxon>
        <taxon>Alphaproteobacteria</taxon>
        <taxon>Rhodospirillales</taxon>
        <taxon>Rhodospirillaceae</taxon>
        <taxon>Magnetospirillum</taxon>
    </lineage>
</organism>
<evidence type="ECO:0000313" key="4">
    <source>
        <dbReference type="EMBL" id="CAM74318.1"/>
    </source>
</evidence>
<protein>
    <submittedName>
        <fullName evidence="4">TraI protein</fullName>
    </submittedName>
</protein>